<proteinExistence type="predicted"/>
<name>A0A2U8E2L6_9BACT</name>
<dbReference type="InterPro" id="IPR051551">
    <property type="entry name" value="Autotransporter_adhesion"/>
</dbReference>
<evidence type="ECO:0000256" key="1">
    <source>
        <dbReference type="ARBA" id="ARBA00022729"/>
    </source>
</evidence>
<dbReference type="Gene3D" id="2.40.128.130">
    <property type="entry name" value="Autotransporter beta-domain"/>
    <property type="match status" value="1"/>
</dbReference>
<dbReference type="InterPro" id="IPR011050">
    <property type="entry name" value="Pectin_lyase_fold/virulence"/>
</dbReference>
<evidence type="ECO:0000313" key="4">
    <source>
        <dbReference type="EMBL" id="AWI09119.1"/>
    </source>
</evidence>
<dbReference type="CDD" id="cd00253">
    <property type="entry name" value="PL_Passenger_AT"/>
    <property type="match status" value="1"/>
</dbReference>
<dbReference type="InterPro" id="IPR003991">
    <property type="entry name" value="Pertactin_virulence_factor"/>
</dbReference>
<dbReference type="AlphaFoldDB" id="A0A2U8E2L6"/>
<dbReference type="PANTHER" id="PTHR35037">
    <property type="entry name" value="C-TERMINAL REGION OF AIDA-LIKE PROTEIN"/>
    <property type="match status" value="1"/>
</dbReference>
<dbReference type="RefSeq" id="WP_108824933.1">
    <property type="nucleotide sequence ID" value="NZ_CP023004.1"/>
</dbReference>
<dbReference type="NCBIfam" id="TIGR01414">
    <property type="entry name" value="autotrans_barl"/>
    <property type="match status" value="1"/>
</dbReference>
<protein>
    <recommendedName>
        <fullName evidence="3">Autotransporter domain-containing protein</fullName>
    </recommendedName>
</protein>
<dbReference type="SMART" id="SM00869">
    <property type="entry name" value="Autotransporter"/>
    <property type="match status" value="1"/>
</dbReference>
<dbReference type="InterPro" id="IPR012332">
    <property type="entry name" value="Autotransporter_pectin_lyase_C"/>
</dbReference>
<dbReference type="Gene3D" id="2.160.20.20">
    <property type="match status" value="1"/>
</dbReference>
<dbReference type="InterPro" id="IPR036709">
    <property type="entry name" value="Autotransporte_beta_dom_sf"/>
</dbReference>
<dbReference type="PANTHER" id="PTHR35037:SF7">
    <property type="entry name" value="AUTOTRANSPORTER"/>
    <property type="match status" value="1"/>
</dbReference>
<dbReference type="OrthoDB" id="200413at2"/>
<dbReference type="InterPro" id="IPR013425">
    <property type="entry name" value="Autotrns_rpt"/>
</dbReference>
<dbReference type="KEGG" id="elut:CKA38_07600"/>
<keyword evidence="1 2" id="KW-0732">Signal</keyword>
<evidence type="ECO:0000313" key="5">
    <source>
        <dbReference type="Proteomes" id="UP000244896"/>
    </source>
</evidence>
<dbReference type="PROSITE" id="PS51208">
    <property type="entry name" value="AUTOTRANSPORTER"/>
    <property type="match status" value="1"/>
</dbReference>
<feature type="chain" id="PRO_5016019834" description="Autotransporter domain-containing protein" evidence="2">
    <location>
        <begin position="27"/>
        <end position="626"/>
    </location>
</feature>
<keyword evidence="5" id="KW-1185">Reference proteome</keyword>
<dbReference type="Pfam" id="PF12951">
    <property type="entry name" value="PATR"/>
    <property type="match status" value="1"/>
</dbReference>
<accession>A0A2U8E2L6</accession>
<dbReference type="Pfam" id="PF03212">
    <property type="entry name" value="Pertactin"/>
    <property type="match status" value="1"/>
</dbReference>
<dbReference type="InterPro" id="IPR005546">
    <property type="entry name" value="Autotransporte_beta"/>
</dbReference>
<sequence>MSLSKFPALAALCLAATLAFPLASSGAELEWTNADDSNNWVTGSGTNWWSGTATHFSASSAVVFGSPNQPSVTPGTITITSSNGVTIGASGTNPGMIVTGDGNWEFTLRYALTATTSTNAGIGLSGSGAGVLMEGTGTLTFSMTTAYTGTTDVRAGALRLNVADAIAQSSAVNLASSARLDLGGYNQTLKSLAVSSGATIAFSSTGANYNKLTLDSLTGDGAEFQLRYNPGAGYSDQIILTGTSEGAHRLTFEKYGDTPENNDTSILVVHNKGGGTAVFSGSTETAAHTYKVEQGANGNWYLNNTELPSRIASAVIASAAAAGQDWHYELDSLHKRMGELRELPLGGAANLWFRVNAARFNADSRLTGRNFSQYNYGATIGADKAFYPGGDSGASTWFLGAFGTVTHVNRDFKNGAGDGKTNGAGGGLYVTWLHETGWFADLLGRMDRNKNDINAVSTDGYLAEADYNANVKGLSFEFGRRLLWSEEWWVEPFVQYAVAHIDGADYNAHYHYNERTSVPVHVEKSKSAQARIALRIGEVASASLGWHPYAKAAAVYSHTSDGRVRVGSGANERSFTANFDGWRWEVGFGAAYVINERSQFYYDYEYSRAKRYNRPWAVNAGYRYAW</sequence>
<dbReference type="PRINTS" id="PR01484">
    <property type="entry name" value="PRTACTNFAMLY"/>
</dbReference>
<evidence type="ECO:0000256" key="2">
    <source>
        <dbReference type="SAM" id="SignalP"/>
    </source>
</evidence>
<evidence type="ECO:0000259" key="3">
    <source>
        <dbReference type="PROSITE" id="PS51208"/>
    </source>
</evidence>
<dbReference type="InterPro" id="IPR004899">
    <property type="entry name" value="Pertactin_central"/>
</dbReference>
<dbReference type="InterPro" id="IPR006315">
    <property type="entry name" value="OM_autotransptr_brl_dom"/>
</dbReference>
<dbReference type="SUPFAM" id="SSF103515">
    <property type="entry name" value="Autotransporter"/>
    <property type="match status" value="1"/>
</dbReference>
<dbReference type="EMBL" id="CP023004">
    <property type="protein sequence ID" value="AWI09119.1"/>
    <property type="molecule type" value="Genomic_DNA"/>
</dbReference>
<organism evidence="4 5">
    <name type="scientific">Ereboglobus luteus</name>
    <dbReference type="NCBI Taxonomy" id="1796921"/>
    <lineage>
        <taxon>Bacteria</taxon>
        <taxon>Pseudomonadati</taxon>
        <taxon>Verrucomicrobiota</taxon>
        <taxon>Opitutia</taxon>
        <taxon>Opitutales</taxon>
        <taxon>Opitutaceae</taxon>
        <taxon>Ereboglobus</taxon>
    </lineage>
</organism>
<feature type="signal peptide" evidence="2">
    <location>
        <begin position="1"/>
        <end position="26"/>
    </location>
</feature>
<dbReference type="GO" id="GO:0019867">
    <property type="term" value="C:outer membrane"/>
    <property type="evidence" value="ECO:0007669"/>
    <property type="project" value="InterPro"/>
</dbReference>
<reference evidence="4 5" key="1">
    <citation type="journal article" date="2018" name="Syst. Appl. Microbiol.">
        <title>Ereboglobus luteus gen. nov. sp. nov. from cockroach guts, and new insights into the oxygen relationship of the genera Opitutus and Didymococcus (Verrucomicrobia: Opitutaceae).</title>
        <authorList>
            <person name="Tegtmeier D."/>
            <person name="Belitz A."/>
            <person name="Radek R."/>
            <person name="Heimerl T."/>
            <person name="Brune A."/>
        </authorList>
    </citation>
    <scope>NUCLEOTIDE SEQUENCE [LARGE SCALE GENOMIC DNA]</scope>
    <source>
        <strain evidence="4 5">Ho45</strain>
    </source>
</reference>
<dbReference type="Pfam" id="PF03797">
    <property type="entry name" value="Autotransporter"/>
    <property type="match status" value="1"/>
</dbReference>
<dbReference type="Proteomes" id="UP000244896">
    <property type="component" value="Chromosome"/>
</dbReference>
<feature type="domain" description="Autotransporter" evidence="3">
    <location>
        <begin position="344"/>
        <end position="626"/>
    </location>
</feature>
<dbReference type="SUPFAM" id="SSF51126">
    <property type="entry name" value="Pectin lyase-like"/>
    <property type="match status" value="1"/>
</dbReference>
<gene>
    <name evidence="4" type="ORF">CKA38_07600</name>
</gene>